<dbReference type="eggNOG" id="COG0718">
    <property type="taxonomic scope" value="Bacteria"/>
</dbReference>
<feature type="compositionally biased region" description="Low complexity" evidence="2">
    <location>
        <begin position="126"/>
        <end position="142"/>
    </location>
</feature>
<evidence type="ECO:0000256" key="1">
    <source>
        <dbReference type="SAM" id="Coils"/>
    </source>
</evidence>
<sequence>MLGNDANQAADELARWAENLERTAQRYQDLQGRMRAISVTERSADGRIAVTVDADGVTTGIELAPGTRGMDPAAVAAELMACTHRAQARLRRQVGELVHDLVGQDGAGQAIVAQYAERFPDPVPAAPQADPAAHADPAVHVDPPGPADPTPPAAYPPPPTTPGTRKPDRDRTVAPAEPDADDLYYRRRSWLE</sequence>
<feature type="coiled-coil region" evidence="1">
    <location>
        <begin position="6"/>
        <end position="33"/>
    </location>
</feature>
<evidence type="ECO:0008006" key="5">
    <source>
        <dbReference type="Google" id="ProtNLM"/>
    </source>
</evidence>
<keyword evidence="1" id="KW-0175">Coiled coil</keyword>
<dbReference type="GeneID" id="61133272"/>
<feature type="compositionally biased region" description="Pro residues" evidence="2">
    <location>
        <begin position="143"/>
        <end position="161"/>
    </location>
</feature>
<dbReference type="STRING" id="247156.NFA_25280"/>
<keyword evidence="4" id="KW-1185">Reference proteome</keyword>
<dbReference type="Proteomes" id="UP000006820">
    <property type="component" value="Chromosome"/>
</dbReference>
<name>Q5YWR6_NOCFA</name>
<dbReference type="HOGENOM" id="CLU_125326_0_0_11"/>
<dbReference type="RefSeq" id="WP_011209060.1">
    <property type="nucleotide sequence ID" value="NC_006361.1"/>
</dbReference>
<protein>
    <recommendedName>
        <fullName evidence="5">YbaB/EbfC DNA-binding family protein</fullName>
    </recommendedName>
</protein>
<proteinExistence type="predicted"/>
<evidence type="ECO:0000313" key="4">
    <source>
        <dbReference type="Proteomes" id="UP000006820"/>
    </source>
</evidence>
<dbReference type="SUPFAM" id="SSF82607">
    <property type="entry name" value="YbaB-like"/>
    <property type="match status" value="1"/>
</dbReference>
<dbReference type="OrthoDB" id="3685284at2"/>
<organism evidence="3 4">
    <name type="scientific">Nocardia farcinica (strain IFM 10152)</name>
    <dbReference type="NCBI Taxonomy" id="247156"/>
    <lineage>
        <taxon>Bacteria</taxon>
        <taxon>Bacillati</taxon>
        <taxon>Actinomycetota</taxon>
        <taxon>Actinomycetes</taxon>
        <taxon>Mycobacteriales</taxon>
        <taxon>Nocardiaceae</taxon>
        <taxon>Nocardia</taxon>
    </lineage>
</organism>
<dbReference type="InterPro" id="IPR004401">
    <property type="entry name" value="YbaB/EbfC"/>
</dbReference>
<evidence type="ECO:0000313" key="3">
    <source>
        <dbReference type="EMBL" id="BAD57375.1"/>
    </source>
</evidence>
<dbReference type="Gene3D" id="3.30.1310.10">
    <property type="entry name" value="Nucleoid-associated protein YbaB-like domain"/>
    <property type="match status" value="1"/>
</dbReference>
<accession>Q5YWR6</accession>
<reference evidence="3 4" key="1">
    <citation type="journal article" date="2004" name="Proc. Natl. Acad. Sci. U.S.A.">
        <title>The complete genomic sequence of Nocardia farcinica IFM 10152.</title>
        <authorList>
            <person name="Ishikawa J."/>
            <person name="Yamashita A."/>
            <person name="Mikami Y."/>
            <person name="Hoshino Y."/>
            <person name="Kurita H."/>
            <person name="Hotta K."/>
            <person name="Shiba T."/>
            <person name="Hattori M."/>
        </authorList>
    </citation>
    <scope>NUCLEOTIDE SEQUENCE [LARGE SCALE GENOMIC DNA]</scope>
    <source>
        <strain evidence="3 4">IFM 10152</strain>
    </source>
</reference>
<dbReference type="InterPro" id="IPR036894">
    <property type="entry name" value="YbaB-like_sf"/>
</dbReference>
<gene>
    <name evidence="3" type="ordered locus">NFA_25280</name>
</gene>
<dbReference type="KEGG" id="nfa:NFA_25280"/>
<feature type="compositionally biased region" description="Basic and acidic residues" evidence="2">
    <location>
        <begin position="183"/>
        <end position="192"/>
    </location>
</feature>
<feature type="region of interest" description="Disordered" evidence="2">
    <location>
        <begin position="121"/>
        <end position="192"/>
    </location>
</feature>
<evidence type="ECO:0000256" key="2">
    <source>
        <dbReference type="SAM" id="MobiDB-lite"/>
    </source>
</evidence>
<dbReference type="EMBL" id="AP006618">
    <property type="protein sequence ID" value="BAD57375.1"/>
    <property type="molecule type" value="Genomic_DNA"/>
</dbReference>
<dbReference type="AlphaFoldDB" id="Q5YWR6"/>
<dbReference type="Pfam" id="PF02575">
    <property type="entry name" value="YbaB_DNA_bd"/>
    <property type="match status" value="1"/>
</dbReference>
<dbReference type="GO" id="GO:0003677">
    <property type="term" value="F:DNA binding"/>
    <property type="evidence" value="ECO:0007669"/>
    <property type="project" value="InterPro"/>
</dbReference>